<dbReference type="OrthoDB" id="448040at2"/>
<accession>A0A166KSM7</accession>
<dbReference type="AlphaFoldDB" id="A0A166KSM7"/>
<dbReference type="GO" id="GO:0004803">
    <property type="term" value="F:transposase activity"/>
    <property type="evidence" value="ECO:0007669"/>
    <property type="project" value="InterPro"/>
</dbReference>
<dbReference type="EMBL" id="LWAJ01000018">
    <property type="protein sequence ID" value="KZL51499.1"/>
    <property type="molecule type" value="Genomic_DNA"/>
</dbReference>
<evidence type="ECO:0000313" key="7">
    <source>
        <dbReference type="Proteomes" id="UP000076555"/>
    </source>
</evidence>
<evidence type="ECO:0000256" key="2">
    <source>
        <dbReference type="ARBA" id="ARBA00022578"/>
    </source>
</evidence>
<keyword evidence="3" id="KW-0238">DNA-binding</keyword>
<dbReference type="GO" id="GO:0006313">
    <property type="term" value="P:DNA transposition"/>
    <property type="evidence" value="ECO:0007669"/>
    <property type="project" value="InterPro"/>
</dbReference>
<gene>
    <name evidence="6" type="ORF">A2T98_01860</name>
</gene>
<dbReference type="NCBIfam" id="NF033592">
    <property type="entry name" value="transpos_IS4_1"/>
    <property type="match status" value="1"/>
</dbReference>
<feature type="domain" description="Transposase IS4-like" evidence="5">
    <location>
        <begin position="102"/>
        <end position="299"/>
    </location>
</feature>
<comment type="similarity">
    <text evidence="1">Belongs to the transposase 11 family.</text>
</comment>
<keyword evidence="2" id="KW-0815">Transposition</keyword>
<dbReference type="Pfam" id="PF01609">
    <property type="entry name" value="DDE_Tnp_1"/>
    <property type="match status" value="1"/>
</dbReference>
<dbReference type="InterPro" id="IPR012337">
    <property type="entry name" value="RNaseH-like_sf"/>
</dbReference>
<organism evidence="6 7">
    <name type="scientific">Nodularia spumigena CENA596</name>
    <dbReference type="NCBI Taxonomy" id="1819295"/>
    <lineage>
        <taxon>Bacteria</taxon>
        <taxon>Bacillati</taxon>
        <taxon>Cyanobacteriota</taxon>
        <taxon>Cyanophyceae</taxon>
        <taxon>Nostocales</taxon>
        <taxon>Nodulariaceae</taxon>
        <taxon>Nodularia</taxon>
    </lineage>
</organism>
<dbReference type="InterPro" id="IPR002559">
    <property type="entry name" value="Transposase_11"/>
</dbReference>
<reference evidence="6 7" key="1">
    <citation type="submission" date="2016-04" db="EMBL/GenBank/DDBJ databases">
        <title>Draft Genome Assembly of the Bloom-forming Cyanobacterium Nodularia spumigena Strain CENA596 in Shrimp Production Ponds.</title>
        <authorList>
            <person name="Popin R.V."/>
            <person name="Rigonato J."/>
            <person name="Abreu V.A."/>
            <person name="Andreote A.P."/>
            <person name="Silveira S.B."/>
            <person name="Odebrecht C."/>
            <person name="Fiore M.F."/>
        </authorList>
    </citation>
    <scope>NUCLEOTIDE SEQUENCE [LARGE SCALE GENOMIC DNA]</scope>
    <source>
        <strain evidence="6 7">CENA596</strain>
    </source>
</reference>
<comment type="caution">
    <text evidence="6">The sequence shown here is derived from an EMBL/GenBank/DDBJ whole genome shotgun (WGS) entry which is preliminary data.</text>
</comment>
<name>A0A166KSM7_NODSP</name>
<evidence type="ECO:0000256" key="3">
    <source>
        <dbReference type="ARBA" id="ARBA00023125"/>
    </source>
</evidence>
<protein>
    <submittedName>
        <fullName evidence="6">Transposase</fullName>
    </submittedName>
</protein>
<proteinExistence type="inferred from homology"/>
<keyword evidence="4" id="KW-0233">DNA recombination</keyword>
<dbReference type="GO" id="GO:0003677">
    <property type="term" value="F:DNA binding"/>
    <property type="evidence" value="ECO:0007669"/>
    <property type="project" value="UniProtKB-KW"/>
</dbReference>
<dbReference type="InterPro" id="IPR047952">
    <property type="entry name" value="Transpos_IS4"/>
</dbReference>
<dbReference type="PANTHER" id="PTHR33258">
    <property type="entry name" value="TRANSPOSASE INSL FOR INSERTION SEQUENCE ELEMENT IS186A-RELATED"/>
    <property type="match status" value="1"/>
</dbReference>
<evidence type="ECO:0000313" key="6">
    <source>
        <dbReference type="EMBL" id="KZL51499.1"/>
    </source>
</evidence>
<dbReference type="PANTHER" id="PTHR33258:SF1">
    <property type="entry name" value="TRANSPOSASE INSL FOR INSERTION SEQUENCE ELEMENT IS186A-RELATED"/>
    <property type="match status" value="1"/>
</dbReference>
<dbReference type="RefSeq" id="WP_063871330.1">
    <property type="nucleotide sequence ID" value="NZ_CAWMRI010000018.1"/>
</dbReference>
<evidence type="ECO:0000259" key="5">
    <source>
        <dbReference type="Pfam" id="PF01609"/>
    </source>
</evidence>
<dbReference type="SUPFAM" id="SSF53098">
    <property type="entry name" value="Ribonuclease H-like"/>
    <property type="match status" value="1"/>
</dbReference>
<sequence>MIINSFPKIVKDILIPLPKNDYPVLNSRLYVECWLAYALDNSLTSMRDLFKRLNNTGIDVRISTFSKANTHRSQEIFQNIYHQLNQLVQKKGQKKLHDKYAICPIDSTVITLTSKLLWVLGHHQVKLFSSLNLSTGSPEDNLINFGHAHDYKFGSSMMSNLPPDAVGVMDRGFAGLDFMGESVQKDKYFVVRIKNNWKLEFESETGLVKIGSSTDAPAYRVINFCDLETKSEFRLVTNLPADGEAAVTDDEIRDIYRLRWGVELLWKFLKMHLKLDRLISKNVNGIAIEIYASLIAYLILQLVSVPKEWGEKMLDKFRYLQACMCQQISYVHWMENIMKC</sequence>
<dbReference type="Proteomes" id="UP000076555">
    <property type="component" value="Unassembled WGS sequence"/>
</dbReference>
<evidence type="ECO:0000256" key="4">
    <source>
        <dbReference type="ARBA" id="ARBA00023172"/>
    </source>
</evidence>
<evidence type="ECO:0000256" key="1">
    <source>
        <dbReference type="ARBA" id="ARBA00010075"/>
    </source>
</evidence>